<feature type="region of interest" description="Disordered" evidence="1">
    <location>
        <begin position="1"/>
        <end position="39"/>
    </location>
</feature>
<feature type="compositionally biased region" description="Basic and acidic residues" evidence="1">
    <location>
        <begin position="363"/>
        <end position="376"/>
    </location>
</feature>
<dbReference type="CDD" id="cd14688">
    <property type="entry name" value="bZIP_YAP"/>
    <property type="match status" value="1"/>
</dbReference>
<proteinExistence type="predicted"/>
<dbReference type="PANTHER" id="PTHR38116:SF9">
    <property type="entry name" value="BZIP DOMAIN-CONTAINING PROTEIN"/>
    <property type="match status" value="1"/>
</dbReference>
<feature type="region of interest" description="Disordered" evidence="1">
    <location>
        <begin position="56"/>
        <end position="96"/>
    </location>
</feature>
<evidence type="ECO:0000256" key="1">
    <source>
        <dbReference type="SAM" id="MobiDB-lite"/>
    </source>
</evidence>
<dbReference type="Gene3D" id="1.20.5.170">
    <property type="match status" value="1"/>
</dbReference>
<feature type="compositionally biased region" description="Polar residues" evidence="1">
    <location>
        <begin position="1"/>
        <end position="10"/>
    </location>
</feature>
<dbReference type="SUPFAM" id="SSF57959">
    <property type="entry name" value="Leucine zipper domain"/>
    <property type="match status" value="1"/>
</dbReference>
<dbReference type="GO" id="GO:0003700">
    <property type="term" value="F:DNA-binding transcription factor activity"/>
    <property type="evidence" value="ECO:0007669"/>
    <property type="project" value="InterPro"/>
</dbReference>
<accession>A0AAV9XEV4</accession>
<dbReference type="Pfam" id="PF11905">
    <property type="entry name" value="DUF3425"/>
    <property type="match status" value="1"/>
</dbReference>
<dbReference type="InterPro" id="IPR021833">
    <property type="entry name" value="DUF3425"/>
</dbReference>
<reference evidence="2 3" key="1">
    <citation type="submission" date="2019-10" db="EMBL/GenBank/DDBJ databases">
        <authorList>
            <person name="Palmer J.M."/>
        </authorList>
    </citation>
    <scope>NUCLEOTIDE SEQUENCE [LARGE SCALE GENOMIC DNA]</scope>
    <source>
        <strain evidence="2 3">TWF694</strain>
    </source>
</reference>
<comment type="caution">
    <text evidence="2">The sequence shown here is derived from an EMBL/GenBank/DDBJ whole genome shotgun (WGS) entry which is preliminary data.</text>
</comment>
<keyword evidence="3" id="KW-1185">Reference proteome</keyword>
<evidence type="ECO:0000313" key="2">
    <source>
        <dbReference type="EMBL" id="KAK6538383.1"/>
    </source>
</evidence>
<sequence length="383" mass="43354">MEDFTMSAQGKVTKRKSPVPVPDVAGTSDERLDDIEDPAERKRILNVLAQRRYRKRKREHQLELQMQVERQKQRDHTLPPGKDLSPTDWEPISSDRSDNARELAYLRRRVIELEAALYAKSLDTQSAVSLSSSSEVFDAFGNSTGVDHALSASSESDPGGFGSEVLENWMLAPEVPLSSIIAQPLPDIGDFLQSFTSTSFNFPDEANLSIPAFSLLRACNIIAQRLKITHLLWNFTATSPFYGSTSSQHRDLPADLQPTTTQLTIPHHPMLDLLPWPKVRDRLITTFSMEESMWPVHKSERLDLLRLVYDMENSEEDGCEGVRINGTNAFDGSGWEVGEKFFAIWWWALDRDVVGRSNYWRSQRGDPKLSLETRDEASDEASN</sequence>
<dbReference type="EMBL" id="JAVHJO010000008">
    <property type="protein sequence ID" value="KAK6538383.1"/>
    <property type="molecule type" value="Genomic_DNA"/>
</dbReference>
<name>A0AAV9XEV4_9PEZI</name>
<gene>
    <name evidence="2" type="ORF">TWF694_011263</name>
</gene>
<protein>
    <recommendedName>
        <fullName evidence="4">BZIP domain-containing protein</fullName>
    </recommendedName>
</protein>
<evidence type="ECO:0008006" key="4">
    <source>
        <dbReference type="Google" id="ProtNLM"/>
    </source>
</evidence>
<dbReference type="AlphaFoldDB" id="A0AAV9XEV4"/>
<evidence type="ECO:0000313" key="3">
    <source>
        <dbReference type="Proteomes" id="UP001365542"/>
    </source>
</evidence>
<feature type="region of interest" description="Disordered" evidence="1">
    <location>
        <begin position="363"/>
        <end position="383"/>
    </location>
</feature>
<organism evidence="2 3">
    <name type="scientific">Orbilia ellipsospora</name>
    <dbReference type="NCBI Taxonomy" id="2528407"/>
    <lineage>
        <taxon>Eukaryota</taxon>
        <taxon>Fungi</taxon>
        <taxon>Dikarya</taxon>
        <taxon>Ascomycota</taxon>
        <taxon>Pezizomycotina</taxon>
        <taxon>Orbiliomycetes</taxon>
        <taxon>Orbiliales</taxon>
        <taxon>Orbiliaceae</taxon>
        <taxon>Orbilia</taxon>
    </lineage>
</organism>
<dbReference type="InterPro" id="IPR046347">
    <property type="entry name" value="bZIP_sf"/>
</dbReference>
<dbReference type="Proteomes" id="UP001365542">
    <property type="component" value="Unassembled WGS sequence"/>
</dbReference>
<dbReference type="PANTHER" id="PTHR38116">
    <property type="entry name" value="CHROMOSOME 7, WHOLE GENOME SHOTGUN SEQUENCE"/>
    <property type="match status" value="1"/>
</dbReference>